<dbReference type="PANTHER" id="PTHR46065">
    <property type="entry name" value="E3 UBIQUITIN-PROTEIN LIGASE MARCH 2/3 FAMILY MEMBER"/>
    <property type="match status" value="1"/>
</dbReference>
<protein>
    <recommendedName>
        <fullName evidence="11">RING-CH-type domain-containing protein</fullName>
    </recommendedName>
</protein>
<evidence type="ECO:0000256" key="6">
    <source>
        <dbReference type="ARBA" id="ARBA00022786"/>
    </source>
</evidence>
<dbReference type="PANTHER" id="PTHR46065:SF3">
    <property type="entry name" value="FI20425P1"/>
    <property type="match status" value="1"/>
</dbReference>
<evidence type="ECO:0000256" key="10">
    <source>
        <dbReference type="SAM" id="Phobius"/>
    </source>
</evidence>
<dbReference type="AlphaFoldDB" id="A0AAN9Y315"/>
<evidence type="ECO:0000256" key="5">
    <source>
        <dbReference type="ARBA" id="ARBA00022771"/>
    </source>
</evidence>
<feature type="domain" description="RING-CH-type" evidence="11">
    <location>
        <begin position="7"/>
        <end position="70"/>
    </location>
</feature>
<evidence type="ECO:0000313" key="12">
    <source>
        <dbReference type="EMBL" id="KAK7585889.1"/>
    </source>
</evidence>
<dbReference type="GO" id="GO:0008270">
    <property type="term" value="F:zinc ion binding"/>
    <property type="evidence" value="ECO:0007669"/>
    <property type="project" value="UniProtKB-KW"/>
</dbReference>
<accession>A0AAN9Y315</accession>
<keyword evidence="6" id="KW-0833">Ubl conjugation pathway</keyword>
<keyword evidence="2" id="KW-0808">Transferase</keyword>
<evidence type="ECO:0000259" key="11">
    <source>
        <dbReference type="PROSITE" id="PS51292"/>
    </source>
</evidence>
<dbReference type="Pfam" id="PF12906">
    <property type="entry name" value="RINGv"/>
    <property type="match status" value="1"/>
</dbReference>
<evidence type="ECO:0000256" key="2">
    <source>
        <dbReference type="ARBA" id="ARBA00022679"/>
    </source>
</evidence>
<proteinExistence type="predicted"/>
<dbReference type="Proteomes" id="UP001367676">
    <property type="component" value="Unassembled WGS sequence"/>
</dbReference>
<organism evidence="12 13">
    <name type="scientific">Parthenolecanium corni</name>
    <dbReference type="NCBI Taxonomy" id="536013"/>
    <lineage>
        <taxon>Eukaryota</taxon>
        <taxon>Metazoa</taxon>
        <taxon>Ecdysozoa</taxon>
        <taxon>Arthropoda</taxon>
        <taxon>Hexapoda</taxon>
        <taxon>Insecta</taxon>
        <taxon>Pterygota</taxon>
        <taxon>Neoptera</taxon>
        <taxon>Paraneoptera</taxon>
        <taxon>Hemiptera</taxon>
        <taxon>Sternorrhyncha</taxon>
        <taxon>Coccoidea</taxon>
        <taxon>Coccidae</taxon>
        <taxon>Parthenolecanium</taxon>
    </lineage>
</organism>
<reference evidence="12 13" key="1">
    <citation type="submission" date="2024-03" db="EMBL/GenBank/DDBJ databases">
        <title>Adaptation during the transition from Ophiocordyceps entomopathogen to insect associate is accompanied by gene loss and intensified selection.</title>
        <authorList>
            <person name="Ward C.M."/>
            <person name="Onetto C.A."/>
            <person name="Borneman A.R."/>
        </authorList>
    </citation>
    <scope>NUCLEOTIDE SEQUENCE [LARGE SCALE GENOMIC DNA]</scope>
    <source>
        <strain evidence="12">AWRI1</strain>
        <tissue evidence="12">Single Adult Female</tissue>
    </source>
</reference>
<keyword evidence="13" id="KW-1185">Reference proteome</keyword>
<evidence type="ECO:0000256" key="9">
    <source>
        <dbReference type="ARBA" id="ARBA00023136"/>
    </source>
</evidence>
<evidence type="ECO:0000256" key="7">
    <source>
        <dbReference type="ARBA" id="ARBA00022833"/>
    </source>
</evidence>
<keyword evidence="5" id="KW-0863">Zinc-finger</keyword>
<keyword evidence="7" id="KW-0862">Zinc</keyword>
<feature type="transmembrane region" description="Helical" evidence="10">
    <location>
        <begin position="129"/>
        <end position="153"/>
    </location>
</feature>
<keyword evidence="8 10" id="KW-1133">Transmembrane helix</keyword>
<keyword evidence="4" id="KW-0479">Metal-binding</keyword>
<evidence type="ECO:0000256" key="4">
    <source>
        <dbReference type="ARBA" id="ARBA00022723"/>
    </source>
</evidence>
<dbReference type="Gene3D" id="3.30.40.10">
    <property type="entry name" value="Zinc/RING finger domain, C3HC4 (zinc finger)"/>
    <property type="match status" value="1"/>
</dbReference>
<dbReference type="SUPFAM" id="SSF57850">
    <property type="entry name" value="RING/U-box"/>
    <property type="match status" value="1"/>
</dbReference>
<evidence type="ECO:0000256" key="3">
    <source>
        <dbReference type="ARBA" id="ARBA00022692"/>
    </source>
</evidence>
<keyword evidence="3 10" id="KW-0812">Transmembrane</keyword>
<name>A0AAN9Y315_9HEMI</name>
<dbReference type="EMBL" id="JBBCAQ010000028">
    <property type="protein sequence ID" value="KAK7585889.1"/>
    <property type="molecule type" value="Genomic_DNA"/>
</dbReference>
<comment type="subcellular location">
    <subcellularLocation>
        <location evidence="1">Membrane</location>
        <topology evidence="1">Multi-pass membrane protein</topology>
    </subcellularLocation>
</comment>
<sequence length="175" mass="20186">MAGRSDKSENDHLRCRICLLSDRESRKQIVNNICSCKGASGAVHIECLEMWIEASDRDSCEVCLQKISIERIPKYGILKSIAIFFYSNRVSQLLVLVMLVSLTVYVLSIKYMDQLTVKHRSPEKKIFSFLANFAIFGSVFVISYSPLICLYVWDLWKEWRKTQYQLRISSAVSNV</sequence>
<comment type="caution">
    <text evidence="12">The sequence shown here is derived from an EMBL/GenBank/DDBJ whole genome shotgun (WGS) entry which is preliminary data.</text>
</comment>
<keyword evidence="9 10" id="KW-0472">Membrane</keyword>
<evidence type="ECO:0000313" key="13">
    <source>
        <dbReference type="Proteomes" id="UP001367676"/>
    </source>
</evidence>
<dbReference type="SMART" id="SM00744">
    <property type="entry name" value="RINGv"/>
    <property type="match status" value="1"/>
</dbReference>
<dbReference type="GO" id="GO:0016020">
    <property type="term" value="C:membrane"/>
    <property type="evidence" value="ECO:0007669"/>
    <property type="project" value="UniProtKB-SubCell"/>
</dbReference>
<dbReference type="GO" id="GO:0016740">
    <property type="term" value="F:transferase activity"/>
    <property type="evidence" value="ECO:0007669"/>
    <property type="project" value="UniProtKB-KW"/>
</dbReference>
<dbReference type="PROSITE" id="PS51292">
    <property type="entry name" value="ZF_RING_CH"/>
    <property type="match status" value="1"/>
</dbReference>
<feature type="transmembrane region" description="Helical" evidence="10">
    <location>
        <begin position="90"/>
        <end position="108"/>
    </location>
</feature>
<evidence type="ECO:0000256" key="8">
    <source>
        <dbReference type="ARBA" id="ARBA00022989"/>
    </source>
</evidence>
<dbReference type="InterPro" id="IPR011016">
    <property type="entry name" value="Znf_RING-CH"/>
</dbReference>
<dbReference type="InterPro" id="IPR013083">
    <property type="entry name" value="Znf_RING/FYVE/PHD"/>
</dbReference>
<evidence type="ECO:0000256" key="1">
    <source>
        <dbReference type="ARBA" id="ARBA00004141"/>
    </source>
</evidence>
<gene>
    <name evidence="12" type="ORF">V9T40_000068</name>
</gene>